<dbReference type="InterPro" id="IPR001347">
    <property type="entry name" value="SIS_dom"/>
</dbReference>
<dbReference type="InterPro" id="IPR046348">
    <property type="entry name" value="SIS_dom_sf"/>
</dbReference>
<dbReference type="GO" id="GO:1901135">
    <property type="term" value="P:carbohydrate derivative metabolic process"/>
    <property type="evidence" value="ECO:0007669"/>
    <property type="project" value="InterPro"/>
</dbReference>
<evidence type="ECO:0000256" key="1">
    <source>
        <dbReference type="ARBA" id="ARBA00023015"/>
    </source>
</evidence>
<proteinExistence type="predicted"/>
<dbReference type="InterPro" id="IPR035472">
    <property type="entry name" value="RpiR-like_SIS"/>
</dbReference>
<dbReference type="GO" id="GO:0097367">
    <property type="term" value="F:carbohydrate derivative binding"/>
    <property type="evidence" value="ECO:0007669"/>
    <property type="project" value="InterPro"/>
</dbReference>
<name>A0A7W9ZG23_NOVIT</name>
<dbReference type="Proteomes" id="UP000544872">
    <property type="component" value="Unassembled WGS sequence"/>
</dbReference>
<dbReference type="PROSITE" id="PS51464">
    <property type="entry name" value="SIS"/>
    <property type="match status" value="1"/>
</dbReference>
<dbReference type="Gene3D" id="3.40.50.10490">
    <property type="entry name" value="Glucose-6-phosphate isomerase like protein, domain 1"/>
    <property type="match status" value="1"/>
</dbReference>
<dbReference type="SUPFAM" id="SSF46689">
    <property type="entry name" value="Homeodomain-like"/>
    <property type="match status" value="1"/>
</dbReference>
<gene>
    <name evidence="6" type="ORF">FHS48_001834</name>
</gene>
<keyword evidence="2 6" id="KW-0238">DNA-binding</keyword>
<dbReference type="Gene3D" id="1.10.10.10">
    <property type="entry name" value="Winged helix-like DNA-binding domain superfamily/Winged helix DNA-binding domain"/>
    <property type="match status" value="1"/>
</dbReference>
<protein>
    <submittedName>
        <fullName evidence="6">DNA-binding MurR/RpiR family transcriptional regulator</fullName>
    </submittedName>
</protein>
<dbReference type="InterPro" id="IPR000281">
    <property type="entry name" value="HTH_RpiR"/>
</dbReference>
<dbReference type="RefSeq" id="WP_184263260.1">
    <property type="nucleotide sequence ID" value="NZ_JACIIX010000006.1"/>
</dbReference>
<dbReference type="GO" id="GO:0003700">
    <property type="term" value="F:DNA-binding transcription factor activity"/>
    <property type="evidence" value="ECO:0007669"/>
    <property type="project" value="InterPro"/>
</dbReference>
<evidence type="ECO:0000313" key="7">
    <source>
        <dbReference type="Proteomes" id="UP000544872"/>
    </source>
</evidence>
<dbReference type="Pfam" id="PF01380">
    <property type="entry name" value="SIS"/>
    <property type="match status" value="1"/>
</dbReference>
<evidence type="ECO:0000259" key="4">
    <source>
        <dbReference type="PROSITE" id="PS51071"/>
    </source>
</evidence>
<dbReference type="InterPro" id="IPR009057">
    <property type="entry name" value="Homeodomain-like_sf"/>
</dbReference>
<dbReference type="EMBL" id="JACIIX010000006">
    <property type="protein sequence ID" value="MBB6210418.1"/>
    <property type="molecule type" value="Genomic_DNA"/>
</dbReference>
<dbReference type="PANTHER" id="PTHR30514">
    <property type="entry name" value="GLUCOKINASE"/>
    <property type="match status" value="1"/>
</dbReference>
<feature type="domain" description="HTH rpiR-type" evidence="4">
    <location>
        <begin position="9"/>
        <end position="85"/>
    </location>
</feature>
<reference evidence="6 7" key="1">
    <citation type="submission" date="2020-08" db="EMBL/GenBank/DDBJ databases">
        <title>Genomic Encyclopedia of Type Strains, Phase IV (KMG-IV): sequencing the most valuable type-strain genomes for metagenomic binning, comparative biology and taxonomic classification.</title>
        <authorList>
            <person name="Goeker M."/>
        </authorList>
    </citation>
    <scope>NUCLEOTIDE SEQUENCE [LARGE SCALE GENOMIC DNA]</scope>
    <source>
        <strain evidence="6 7">DSM 11590</strain>
    </source>
</reference>
<evidence type="ECO:0000256" key="2">
    <source>
        <dbReference type="ARBA" id="ARBA00023125"/>
    </source>
</evidence>
<keyword evidence="1" id="KW-0805">Transcription regulation</keyword>
<keyword evidence="3" id="KW-0804">Transcription</keyword>
<dbReference type="CDD" id="cd05013">
    <property type="entry name" value="SIS_RpiR"/>
    <property type="match status" value="1"/>
</dbReference>
<evidence type="ECO:0000259" key="5">
    <source>
        <dbReference type="PROSITE" id="PS51464"/>
    </source>
</evidence>
<evidence type="ECO:0000256" key="3">
    <source>
        <dbReference type="ARBA" id="ARBA00023163"/>
    </source>
</evidence>
<dbReference type="AlphaFoldDB" id="A0A7W9ZG23"/>
<dbReference type="Pfam" id="PF01418">
    <property type="entry name" value="HTH_6"/>
    <property type="match status" value="1"/>
</dbReference>
<dbReference type="SUPFAM" id="SSF53697">
    <property type="entry name" value="SIS domain"/>
    <property type="match status" value="1"/>
</dbReference>
<dbReference type="GO" id="GO:0003677">
    <property type="term" value="F:DNA binding"/>
    <property type="evidence" value="ECO:0007669"/>
    <property type="project" value="UniProtKB-KW"/>
</dbReference>
<dbReference type="PROSITE" id="PS51071">
    <property type="entry name" value="HTH_RPIR"/>
    <property type="match status" value="1"/>
</dbReference>
<organism evidence="6 7">
    <name type="scientific">Novispirillum itersonii</name>
    <name type="common">Aquaspirillum itersonii</name>
    <dbReference type="NCBI Taxonomy" id="189"/>
    <lineage>
        <taxon>Bacteria</taxon>
        <taxon>Pseudomonadati</taxon>
        <taxon>Pseudomonadota</taxon>
        <taxon>Alphaproteobacteria</taxon>
        <taxon>Rhodospirillales</taxon>
        <taxon>Novispirillaceae</taxon>
        <taxon>Novispirillum</taxon>
    </lineage>
</organism>
<accession>A0A7W9ZG23</accession>
<keyword evidence="7" id="KW-1185">Reference proteome</keyword>
<evidence type="ECO:0000313" key="6">
    <source>
        <dbReference type="EMBL" id="MBB6210418.1"/>
    </source>
</evidence>
<dbReference type="InterPro" id="IPR036388">
    <property type="entry name" value="WH-like_DNA-bd_sf"/>
</dbReference>
<sequence length="287" mass="29833">MAATLSPKSEFATRIAAAYPTLSKSHRKIADFVMSHPLEVVALSIEGVADASGASTATITRFVRAVGYSSFSEFREKIVADYQTPSGPGTAAAGNAGDAGSTATLLHGFLADTVQNIRDAAANIDTATVTRFADILLGARRILILGTGASHYAASYLEEGLALYTEKNVTNLLLRGATPYSNGLIRTIGAEDAVIAISMPRYSGSTVEFTRIAKAQGAQILALTDSPTSPLAQLADATLFTPAKSRLLPNSPAAIFAVADALIATIAAQRPDIVAATLGTLPEDVHR</sequence>
<dbReference type="InterPro" id="IPR047640">
    <property type="entry name" value="RpiR-like"/>
</dbReference>
<feature type="domain" description="SIS" evidence="5">
    <location>
        <begin position="132"/>
        <end position="272"/>
    </location>
</feature>
<comment type="caution">
    <text evidence="6">The sequence shown here is derived from an EMBL/GenBank/DDBJ whole genome shotgun (WGS) entry which is preliminary data.</text>
</comment>